<dbReference type="PANTHER" id="PTHR34253:SF1">
    <property type="entry name" value="PROTEIN LLP HOMOLOG"/>
    <property type="match status" value="1"/>
</dbReference>
<sequence length="137" mass="15410">AMAKSLRSKRMRHNRAIKREKIYGPKELARLKKTVAGLTDGGTVANDAEMRDVAVVRDSTEVAKELAEKRNQQKSAYDSKTLQDEHGCYPPWMNQRRIRRHQAHLQKQKSGKSAAASGNTASAKRGGKKRPKKKSAW</sequence>
<dbReference type="OrthoDB" id="6257894at2759"/>
<dbReference type="EMBL" id="NIVC01000604">
    <property type="protein sequence ID" value="PAA80011.1"/>
    <property type="molecule type" value="Genomic_DNA"/>
</dbReference>
<evidence type="ECO:0000313" key="4">
    <source>
        <dbReference type="EMBL" id="PAA89554.1"/>
    </source>
</evidence>
<dbReference type="Proteomes" id="UP000215902">
    <property type="component" value="Unassembled WGS sequence"/>
</dbReference>
<evidence type="ECO:0000313" key="3">
    <source>
        <dbReference type="EMBL" id="PAA80011.1"/>
    </source>
</evidence>
<comment type="similarity">
    <text evidence="1">Belongs to the learning-associated protein family.</text>
</comment>
<dbReference type="PANTHER" id="PTHR34253">
    <property type="entry name" value="PROTEIN LLP HOMOLOG"/>
    <property type="match status" value="1"/>
</dbReference>
<protein>
    <submittedName>
        <fullName evidence="4">Uncharacterized protein</fullName>
    </submittedName>
</protein>
<organism evidence="4 5">
    <name type="scientific">Macrostomum lignano</name>
    <dbReference type="NCBI Taxonomy" id="282301"/>
    <lineage>
        <taxon>Eukaryota</taxon>
        <taxon>Metazoa</taxon>
        <taxon>Spiralia</taxon>
        <taxon>Lophotrochozoa</taxon>
        <taxon>Platyhelminthes</taxon>
        <taxon>Rhabditophora</taxon>
        <taxon>Macrostomorpha</taxon>
        <taxon>Macrostomida</taxon>
        <taxon>Macrostomidae</taxon>
        <taxon>Macrostomum</taxon>
    </lineage>
</organism>
<dbReference type="EMBL" id="NIVC01000149">
    <property type="protein sequence ID" value="PAA89554.1"/>
    <property type="molecule type" value="Genomic_DNA"/>
</dbReference>
<proteinExistence type="inferred from homology"/>
<evidence type="ECO:0000256" key="2">
    <source>
        <dbReference type="SAM" id="MobiDB-lite"/>
    </source>
</evidence>
<dbReference type="STRING" id="282301.A0A267GVR4"/>
<reference evidence="4 5" key="1">
    <citation type="submission" date="2017-06" db="EMBL/GenBank/DDBJ databases">
        <title>A platform for efficient transgenesis in Macrostomum lignano, a flatworm model organism for stem cell research.</title>
        <authorList>
            <person name="Berezikov E."/>
        </authorList>
    </citation>
    <scope>NUCLEOTIDE SEQUENCE [LARGE SCALE GENOMIC DNA]</scope>
    <source>
        <strain evidence="4">DV1</strain>
        <tissue evidence="4">Whole organism</tissue>
    </source>
</reference>
<name>A0A267GVR4_9PLAT</name>
<comment type="caution">
    <text evidence="4">The sequence shown here is derived from an EMBL/GenBank/DDBJ whole genome shotgun (WGS) entry which is preliminary data.</text>
</comment>
<dbReference type="Pfam" id="PF10169">
    <property type="entry name" value="LLPH"/>
    <property type="match status" value="1"/>
</dbReference>
<dbReference type="InterPro" id="IPR018784">
    <property type="entry name" value="LLPH-like"/>
</dbReference>
<dbReference type="AlphaFoldDB" id="A0A267GVR4"/>
<dbReference type="GO" id="GO:0001099">
    <property type="term" value="F:basal RNA polymerase II transcription machinery binding"/>
    <property type="evidence" value="ECO:0007669"/>
    <property type="project" value="TreeGrafter"/>
</dbReference>
<dbReference type="GO" id="GO:0003723">
    <property type="term" value="F:RNA binding"/>
    <property type="evidence" value="ECO:0007669"/>
    <property type="project" value="TreeGrafter"/>
</dbReference>
<evidence type="ECO:0000313" key="5">
    <source>
        <dbReference type="Proteomes" id="UP000215902"/>
    </source>
</evidence>
<evidence type="ECO:0000256" key="1">
    <source>
        <dbReference type="ARBA" id="ARBA00034118"/>
    </source>
</evidence>
<dbReference type="GO" id="GO:0005730">
    <property type="term" value="C:nucleolus"/>
    <property type="evidence" value="ECO:0007669"/>
    <property type="project" value="TreeGrafter"/>
</dbReference>
<accession>A0A267GVR4</accession>
<keyword evidence="5" id="KW-1185">Reference proteome</keyword>
<gene>
    <name evidence="4" type="ORF">BOX15_Mlig010081g2</name>
    <name evidence="3" type="ORF">BOX15_Mlig010081g9</name>
</gene>
<feature type="compositionally biased region" description="Basic residues" evidence="2">
    <location>
        <begin position="125"/>
        <end position="137"/>
    </location>
</feature>
<feature type="region of interest" description="Disordered" evidence="2">
    <location>
        <begin position="67"/>
        <end position="137"/>
    </location>
</feature>
<feature type="compositionally biased region" description="Basic residues" evidence="2">
    <location>
        <begin position="96"/>
        <end position="110"/>
    </location>
</feature>
<feature type="non-terminal residue" evidence="4">
    <location>
        <position position="1"/>
    </location>
</feature>
<dbReference type="GO" id="GO:0097484">
    <property type="term" value="P:dendrite extension"/>
    <property type="evidence" value="ECO:0007669"/>
    <property type="project" value="TreeGrafter"/>
</dbReference>